<dbReference type="Pfam" id="PF14310">
    <property type="entry name" value="Fn3-like"/>
    <property type="match status" value="1"/>
</dbReference>
<evidence type="ECO:0000256" key="8">
    <source>
        <dbReference type="ARBA" id="ARBA00023277"/>
    </source>
</evidence>
<dbReference type="InterPro" id="IPR001764">
    <property type="entry name" value="Glyco_hydro_3_N"/>
</dbReference>
<evidence type="ECO:0000313" key="13">
    <source>
        <dbReference type="Proteomes" id="UP000383932"/>
    </source>
</evidence>
<dbReference type="SUPFAM" id="SSF51445">
    <property type="entry name" value="(Trans)glycosidases"/>
    <property type="match status" value="1"/>
</dbReference>
<dbReference type="SMART" id="SM01217">
    <property type="entry name" value="Fn3_like"/>
    <property type="match status" value="1"/>
</dbReference>
<dbReference type="Gene3D" id="3.40.50.1700">
    <property type="entry name" value="Glycoside hydrolase family 3 C-terminal domain"/>
    <property type="match status" value="1"/>
</dbReference>
<evidence type="ECO:0000256" key="2">
    <source>
        <dbReference type="ARBA" id="ARBA00004987"/>
    </source>
</evidence>
<protein>
    <recommendedName>
        <fullName evidence="4">beta-glucosidase</fullName>
        <ecNumber evidence="4">3.2.1.21</ecNumber>
    </recommendedName>
</protein>
<comment type="caution">
    <text evidence="12">The sequence shown here is derived from an EMBL/GenBank/DDBJ whole genome shotgun (WGS) entry which is preliminary data.</text>
</comment>
<dbReference type="InterPro" id="IPR017853">
    <property type="entry name" value="GH"/>
</dbReference>
<sequence>MAFSSFPSGLGVANADVFRGSTLACSGPSPSPSTTMLPLFSLSLPLLLSQHVWGAEPNQPTNTARTWTDSHTLAQKFVSKLTLEQKVNITTGVGWSIGRCVGNIAAQPEVGWPGLCLEDSPLGVRFADRVTAFPAGINAGATWDRDMIRRRGEAMGREFKGKGVHVALGPMMNLARVAAGGRNWEGFGADPYHVGEAAYETIIGIQNEGVQACAKHYINNEQEHYRTTSSSNVDDRTQHELYAHPFLRSVMAGVASVMCSYNLVNGTWACENDYAQNELLKHQMGFRGYIMSDWSATHSTISAARGLDMTMPGDITFNSGDSYFGANLTAYVRDGTIPESRVTDMAERIIAAWYLVGQDKNFPDVNFDAFRPQDPFNGHVNVQEDHYKLVREMGAASTVLLKNANGVLPLQKPITMALIGSDAGPAQRGPNGYSDRGGLDGTLAMGWGSGTADFPYLISPLEALQQRARQDATTIGWWLNNHDTVGAAAAAANKDVALVFIASDSGEDYITVDGNEGDRNNLTAWNNGDALVNAIAAVNKNTVVVVHSVGPLIVEPWADHPNVTAILWAGLPGQESGNSLVDVLYGDYNPSAKLPYTIAKAPEDYSAQVIYNDDSAQPQIPYNEGLLIDYRWFDAKNITPRYEFGYGLSYTTFEYSNLQVTRADQTVSAQLIWWDGGVSGNATGASIESWLHEPLFKVSFTIKNTGKLSGSEVAQLYISPPASTSEPPNVLRGFSKVELKPGQSKSVDLTLSRYDLSIWDVARQGWARMNGTVGVWVGASSRDVKLKGSIF</sequence>
<dbReference type="PRINTS" id="PR00133">
    <property type="entry name" value="GLHYDRLASE3"/>
</dbReference>
<evidence type="ECO:0000256" key="4">
    <source>
        <dbReference type="ARBA" id="ARBA00012744"/>
    </source>
</evidence>
<dbReference type="EMBL" id="SSOP01000258">
    <property type="protein sequence ID" value="KAB5589525.1"/>
    <property type="molecule type" value="Genomic_DNA"/>
</dbReference>
<evidence type="ECO:0000256" key="6">
    <source>
        <dbReference type="ARBA" id="ARBA00023001"/>
    </source>
</evidence>
<accession>A0A5N5QCQ9</accession>
<keyword evidence="10" id="KW-0624">Polysaccharide degradation</keyword>
<keyword evidence="13" id="KW-1185">Reference proteome</keyword>
<dbReference type="InterPro" id="IPR013783">
    <property type="entry name" value="Ig-like_fold"/>
</dbReference>
<dbReference type="AlphaFoldDB" id="A0A5N5QCQ9"/>
<evidence type="ECO:0000313" key="12">
    <source>
        <dbReference type="EMBL" id="KAB5589525.1"/>
    </source>
</evidence>
<evidence type="ECO:0000256" key="10">
    <source>
        <dbReference type="ARBA" id="ARBA00023326"/>
    </source>
</evidence>
<proteinExistence type="inferred from homology"/>
<dbReference type="Pfam" id="PF01915">
    <property type="entry name" value="Glyco_hydro_3_C"/>
    <property type="match status" value="1"/>
</dbReference>
<dbReference type="EC" id="3.2.1.21" evidence="4"/>
<evidence type="ECO:0000256" key="7">
    <source>
        <dbReference type="ARBA" id="ARBA00023180"/>
    </source>
</evidence>
<dbReference type="FunFam" id="3.40.50.1700:FF:000003">
    <property type="entry name" value="Probable beta-glucosidase"/>
    <property type="match status" value="1"/>
</dbReference>
<keyword evidence="7" id="KW-0325">Glycoprotein</keyword>
<dbReference type="InterPro" id="IPR036881">
    <property type="entry name" value="Glyco_hydro_3_C_sf"/>
</dbReference>
<comment type="similarity">
    <text evidence="3">Belongs to the glycosyl hydrolase 3 family.</text>
</comment>
<dbReference type="InterPro" id="IPR026891">
    <property type="entry name" value="Fn3-like"/>
</dbReference>
<dbReference type="OrthoDB" id="416222at2759"/>
<dbReference type="GO" id="GO:0008422">
    <property type="term" value="F:beta-glucosidase activity"/>
    <property type="evidence" value="ECO:0007669"/>
    <property type="project" value="UniProtKB-EC"/>
</dbReference>
<dbReference type="Proteomes" id="UP000383932">
    <property type="component" value="Unassembled WGS sequence"/>
</dbReference>
<comment type="pathway">
    <text evidence="2">Glycan metabolism; cellulose degradation.</text>
</comment>
<dbReference type="InterPro" id="IPR002772">
    <property type="entry name" value="Glyco_hydro_3_C"/>
</dbReference>
<dbReference type="FunFam" id="3.20.20.300:FF:000002">
    <property type="entry name" value="Probable beta-glucosidase"/>
    <property type="match status" value="1"/>
</dbReference>
<dbReference type="InterPro" id="IPR050288">
    <property type="entry name" value="Cellulose_deg_GH3"/>
</dbReference>
<dbReference type="GO" id="GO:0030245">
    <property type="term" value="P:cellulose catabolic process"/>
    <property type="evidence" value="ECO:0007669"/>
    <property type="project" value="UniProtKB-KW"/>
</dbReference>
<evidence type="ECO:0000256" key="3">
    <source>
        <dbReference type="ARBA" id="ARBA00005336"/>
    </source>
</evidence>
<comment type="catalytic activity">
    <reaction evidence="1">
        <text>Hydrolysis of terminal, non-reducing beta-D-glucosyl residues with release of beta-D-glucose.</text>
        <dbReference type="EC" id="3.2.1.21"/>
    </reaction>
</comment>
<evidence type="ECO:0000259" key="11">
    <source>
        <dbReference type="SMART" id="SM01217"/>
    </source>
</evidence>
<keyword evidence="6" id="KW-0136">Cellulose degradation</keyword>
<dbReference type="InterPro" id="IPR036962">
    <property type="entry name" value="Glyco_hydro_3_N_sf"/>
</dbReference>
<dbReference type="SUPFAM" id="SSF52279">
    <property type="entry name" value="Beta-D-glucan exohydrolase, C-terminal domain"/>
    <property type="match status" value="1"/>
</dbReference>
<feature type="domain" description="Fibronectin type III-like" evidence="11">
    <location>
        <begin position="712"/>
        <end position="781"/>
    </location>
</feature>
<dbReference type="Gene3D" id="3.20.20.300">
    <property type="entry name" value="Glycoside hydrolase, family 3, N-terminal domain"/>
    <property type="match status" value="1"/>
</dbReference>
<keyword evidence="8" id="KW-0119">Carbohydrate metabolism</keyword>
<name>A0A5N5QCQ9_9AGAM</name>
<dbReference type="PANTHER" id="PTHR42715">
    <property type="entry name" value="BETA-GLUCOSIDASE"/>
    <property type="match status" value="1"/>
</dbReference>
<keyword evidence="5 12" id="KW-0378">Hydrolase</keyword>
<evidence type="ECO:0000256" key="1">
    <source>
        <dbReference type="ARBA" id="ARBA00000448"/>
    </source>
</evidence>
<dbReference type="PANTHER" id="PTHR42715:SF2">
    <property type="entry name" value="BETA-GLUCOSIDASE F-RELATED"/>
    <property type="match status" value="1"/>
</dbReference>
<evidence type="ECO:0000256" key="9">
    <source>
        <dbReference type="ARBA" id="ARBA00023295"/>
    </source>
</evidence>
<reference evidence="12 13" key="1">
    <citation type="journal article" date="2019" name="Fungal Biol. Biotechnol.">
        <title>Draft genome sequence of fastidious pathogen Ceratobasidium theobromae, which causes vascular-streak dieback in Theobroma cacao.</title>
        <authorList>
            <person name="Ali S.S."/>
            <person name="Asman A."/>
            <person name="Shao J."/>
            <person name="Firmansyah A.P."/>
            <person name="Susilo A.W."/>
            <person name="Rosmana A."/>
            <person name="McMahon P."/>
            <person name="Junaid M."/>
            <person name="Guest D."/>
            <person name="Kheng T.Y."/>
            <person name="Meinhardt L.W."/>
            <person name="Bailey B.A."/>
        </authorList>
    </citation>
    <scope>NUCLEOTIDE SEQUENCE [LARGE SCALE GENOMIC DNA]</scope>
    <source>
        <strain evidence="12 13">CT2</strain>
    </source>
</reference>
<keyword evidence="9" id="KW-0326">Glycosidase</keyword>
<dbReference type="Pfam" id="PF00933">
    <property type="entry name" value="Glyco_hydro_3"/>
    <property type="match status" value="1"/>
</dbReference>
<gene>
    <name evidence="12" type="ORF">CTheo_7032</name>
</gene>
<evidence type="ECO:0000256" key="5">
    <source>
        <dbReference type="ARBA" id="ARBA00022801"/>
    </source>
</evidence>
<dbReference type="Gene3D" id="2.60.40.10">
    <property type="entry name" value="Immunoglobulins"/>
    <property type="match status" value="1"/>
</dbReference>
<organism evidence="12 13">
    <name type="scientific">Ceratobasidium theobromae</name>
    <dbReference type="NCBI Taxonomy" id="1582974"/>
    <lineage>
        <taxon>Eukaryota</taxon>
        <taxon>Fungi</taxon>
        <taxon>Dikarya</taxon>
        <taxon>Basidiomycota</taxon>
        <taxon>Agaricomycotina</taxon>
        <taxon>Agaricomycetes</taxon>
        <taxon>Cantharellales</taxon>
        <taxon>Ceratobasidiaceae</taxon>
        <taxon>Ceratobasidium</taxon>
    </lineage>
</organism>